<name>A0A059NYP8_9BACI</name>
<dbReference type="AlphaFoldDB" id="A0A059NYP8"/>
<evidence type="ECO:0000313" key="1">
    <source>
        <dbReference type="EMBL" id="CDQ22622.1"/>
    </source>
</evidence>
<reference evidence="1 2" key="2">
    <citation type="submission" date="2014-05" db="EMBL/GenBank/DDBJ databases">
        <title>Draft genome sequence of Halobacillus karajensis HK-03.</title>
        <authorList>
            <person name="Khelaifia S."/>
            <person name="Croce O."/>
            <person name="Lagier J.C."/>
            <person name="Raoult D."/>
        </authorList>
    </citation>
    <scope>NUCLEOTIDE SEQUENCE [LARGE SCALE GENOMIC DNA]</scope>
    <source>
        <strain evidence="1 2">HD-03</strain>
    </source>
</reference>
<evidence type="ECO:0000313" key="2">
    <source>
        <dbReference type="Proteomes" id="UP000028868"/>
    </source>
</evidence>
<reference evidence="2" key="1">
    <citation type="submission" date="2014-03" db="EMBL/GenBank/DDBJ databases">
        <authorList>
            <person name="Urmite Genomes U."/>
        </authorList>
    </citation>
    <scope>NUCLEOTIDE SEQUENCE [LARGE SCALE GENOMIC DNA]</scope>
    <source>
        <strain evidence="2">HD-03</strain>
    </source>
</reference>
<proteinExistence type="predicted"/>
<accession>A0A059NYP8</accession>
<dbReference type="RefSeq" id="WP_035505989.1">
    <property type="nucleotide sequence ID" value="NZ_CCDI010000001.1"/>
</dbReference>
<keyword evidence="2" id="KW-1185">Reference proteome</keyword>
<dbReference type="Proteomes" id="UP000028868">
    <property type="component" value="Unassembled WGS sequence"/>
</dbReference>
<comment type="caution">
    <text evidence="1">The sequence shown here is derived from an EMBL/GenBank/DDBJ whole genome shotgun (WGS) entry which is preliminary data.</text>
</comment>
<protein>
    <submittedName>
        <fullName evidence="1">Uncharacterized protein</fullName>
    </submittedName>
</protein>
<organism evidence="1 2">
    <name type="scientific">Halobacillus karajensis</name>
    <dbReference type="NCBI Taxonomy" id="195088"/>
    <lineage>
        <taxon>Bacteria</taxon>
        <taxon>Bacillati</taxon>
        <taxon>Bacillota</taxon>
        <taxon>Bacilli</taxon>
        <taxon>Bacillales</taxon>
        <taxon>Bacillaceae</taxon>
        <taxon>Halobacillus</taxon>
    </lineage>
</organism>
<dbReference type="EMBL" id="CCDI010000001">
    <property type="protein sequence ID" value="CDQ22622.1"/>
    <property type="molecule type" value="Genomic_DNA"/>
</dbReference>
<sequence length="129" mass="15228">MNTYLKKELFDKVLLAHSKNTQYRFSLELDDSSFRVTVFAHHTRHHITASYTLAEYESFLHDDPKAEEKALNYAIAELNYFAKYPELKNGIRLAMYQEMQRKCKALNKDDEWIADYLNLDEDVVKELSA</sequence>
<gene>
    <name evidence="1" type="ORF">BN983_00835</name>
</gene>